<sequence length="126" mass="14209">MQTASSRGRWKFCGDQLHGLYGAVEICSGIKGKTVDKDSAIYQVLFQSWSRLAGTEHKCITLVILVKCCLSWVIYYSVQQGRERECAFLISTVLKVLMDVAFWVHVLLHLHVGQFELSNVFVALLA</sequence>
<name>A0AAN9RZI6_PSOTE</name>
<protein>
    <submittedName>
        <fullName evidence="2">Uncharacterized protein</fullName>
    </submittedName>
</protein>
<evidence type="ECO:0000256" key="1">
    <source>
        <dbReference type="SAM" id="Phobius"/>
    </source>
</evidence>
<keyword evidence="1" id="KW-0472">Membrane</keyword>
<organism evidence="2 3">
    <name type="scientific">Psophocarpus tetragonolobus</name>
    <name type="common">Winged bean</name>
    <name type="synonym">Dolichos tetragonolobus</name>
    <dbReference type="NCBI Taxonomy" id="3891"/>
    <lineage>
        <taxon>Eukaryota</taxon>
        <taxon>Viridiplantae</taxon>
        <taxon>Streptophyta</taxon>
        <taxon>Embryophyta</taxon>
        <taxon>Tracheophyta</taxon>
        <taxon>Spermatophyta</taxon>
        <taxon>Magnoliopsida</taxon>
        <taxon>eudicotyledons</taxon>
        <taxon>Gunneridae</taxon>
        <taxon>Pentapetalae</taxon>
        <taxon>rosids</taxon>
        <taxon>fabids</taxon>
        <taxon>Fabales</taxon>
        <taxon>Fabaceae</taxon>
        <taxon>Papilionoideae</taxon>
        <taxon>50 kb inversion clade</taxon>
        <taxon>NPAAA clade</taxon>
        <taxon>indigoferoid/millettioid clade</taxon>
        <taxon>Phaseoleae</taxon>
        <taxon>Psophocarpus</taxon>
    </lineage>
</organism>
<dbReference type="Proteomes" id="UP001386955">
    <property type="component" value="Unassembled WGS sequence"/>
</dbReference>
<evidence type="ECO:0000313" key="2">
    <source>
        <dbReference type="EMBL" id="KAK7385449.1"/>
    </source>
</evidence>
<keyword evidence="1" id="KW-0812">Transmembrane</keyword>
<keyword evidence="3" id="KW-1185">Reference proteome</keyword>
<keyword evidence="1" id="KW-1133">Transmembrane helix</keyword>
<evidence type="ECO:0000313" key="3">
    <source>
        <dbReference type="Proteomes" id="UP001386955"/>
    </source>
</evidence>
<feature type="transmembrane region" description="Helical" evidence="1">
    <location>
        <begin position="88"/>
        <end position="108"/>
    </location>
</feature>
<comment type="caution">
    <text evidence="2">The sequence shown here is derived from an EMBL/GenBank/DDBJ whole genome shotgun (WGS) entry which is preliminary data.</text>
</comment>
<accession>A0AAN9RZI6</accession>
<dbReference type="AlphaFoldDB" id="A0AAN9RZI6"/>
<reference evidence="2 3" key="1">
    <citation type="submission" date="2024-01" db="EMBL/GenBank/DDBJ databases">
        <title>The genomes of 5 underutilized Papilionoideae crops provide insights into root nodulation and disease resistanc.</title>
        <authorList>
            <person name="Jiang F."/>
        </authorList>
    </citation>
    <scope>NUCLEOTIDE SEQUENCE [LARGE SCALE GENOMIC DNA]</scope>
    <source>
        <strain evidence="2">DUOXIRENSHENG_FW03</strain>
        <tissue evidence="2">Leaves</tissue>
    </source>
</reference>
<gene>
    <name evidence="2" type="ORF">VNO78_31170</name>
</gene>
<proteinExistence type="predicted"/>
<dbReference type="EMBL" id="JAYMYS010000008">
    <property type="protein sequence ID" value="KAK7385449.1"/>
    <property type="molecule type" value="Genomic_DNA"/>
</dbReference>